<protein>
    <submittedName>
        <fullName evidence="1">Uncharacterized protein</fullName>
    </submittedName>
</protein>
<accession>A0A6H5HRJ4</accession>
<evidence type="ECO:0000313" key="2">
    <source>
        <dbReference type="Proteomes" id="UP000479000"/>
    </source>
</evidence>
<gene>
    <name evidence="1" type="ORF">NTEN_LOCUS23870</name>
</gene>
<evidence type="ECO:0000313" key="1">
    <source>
        <dbReference type="EMBL" id="CAB0020278.1"/>
    </source>
</evidence>
<sequence>MQITHEIKSLYRFELIITRLLFGNSLFHNATLRKQGGYPKEIVGGPYYTFQAEN</sequence>
<dbReference type="EMBL" id="CADCXU010035186">
    <property type="protein sequence ID" value="CAB0020278.1"/>
    <property type="molecule type" value="Genomic_DNA"/>
</dbReference>
<proteinExistence type="predicted"/>
<reference evidence="1 2" key="1">
    <citation type="submission" date="2020-02" db="EMBL/GenBank/DDBJ databases">
        <authorList>
            <person name="Ferguson B K."/>
        </authorList>
    </citation>
    <scope>NUCLEOTIDE SEQUENCE [LARGE SCALE GENOMIC DNA]</scope>
</reference>
<organism evidence="1 2">
    <name type="scientific">Nesidiocoris tenuis</name>
    <dbReference type="NCBI Taxonomy" id="355587"/>
    <lineage>
        <taxon>Eukaryota</taxon>
        <taxon>Metazoa</taxon>
        <taxon>Ecdysozoa</taxon>
        <taxon>Arthropoda</taxon>
        <taxon>Hexapoda</taxon>
        <taxon>Insecta</taxon>
        <taxon>Pterygota</taxon>
        <taxon>Neoptera</taxon>
        <taxon>Paraneoptera</taxon>
        <taxon>Hemiptera</taxon>
        <taxon>Heteroptera</taxon>
        <taxon>Panheteroptera</taxon>
        <taxon>Cimicomorpha</taxon>
        <taxon>Miridae</taxon>
        <taxon>Dicyphina</taxon>
        <taxon>Nesidiocoris</taxon>
    </lineage>
</organism>
<keyword evidence="2" id="KW-1185">Reference proteome</keyword>
<name>A0A6H5HRJ4_9HEMI</name>
<dbReference type="Proteomes" id="UP000479000">
    <property type="component" value="Unassembled WGS sequence"/>
</dbReference>
<dbReference type="AlphaFoldDB" id="A0A6H5HRJ4"/>
<feature type="non-terminal residue" evidence="1">
    <location>
        <position position="54"/>
    </location>
</feature>